<dbReference type="PANTHER" id="PTHR42939">
    <property type="entry name" value="ABC TRANSPORTER ATP-BINDING PROTEIN ALBC-RELATED"/>
    <property type="match status" value="1"/>
</dbReference>
<keyword evidence="3 5" id="KW-0067">ATP-binding</keyword>
<evidence type="ECO:0000259" key="4">
    <source>
        <dbReference type="PROSITE" id="PS50893"/>
    </source>
</evidence>
<dbReference type="SUPFAM" id="SSF52540">
    <property type="entry name" value="P-loop containing nucleoside triphosphate hydrolases"/>
    <property type="match status" value="1"/>
</dbReference>
<reference evidence="6" key="1">
    <citation type="journal article" date="2019" name="Int. J. Syst. Evol. Microbiol.">
        <title>The Global Catalogue of Microorganisms (GCM) 10K type strain sequencing project: providing services to taxonomists for standard genome sequencing and annotation.</title>
        <authorList>
            <consortium name="The Broad Institute Genomics Platform"/>
            <consortium name="The Broad Institute Genome Sequencing Center for Infectious Disease"/>
            <person name="Wu L."/>
            <person name="Ma J."/>
        </authorList>
    </citation>
    <scope>NUCLEOTIDE SEQUENCE [LARGE SCALE GENOMIC DNA]</scope>
    <source>
        <strain evidence="6">CCM 8897</strain>
    </source>
</reference>
<dbReference type="PROSITE" id="PS50893">
    <property type="entry name" value="ABC_TRANSPORTER_2"/>
    <property type="match status" value="1"/>
</dbReference>
<dbReference type="InterPro" id="IPR051782">
    <property type="entry name" value="ABC_Transporter_VariousFunc"/>
</dbReference>
<dbReference type="EMBL" id="JBHSSM010000007">
    <property type="protein sequence ID" value="MFC6314383.1"/>
    <property type="molecule type" value="Genomic_DNA"/>
</dbReference>
<evidence type="ECO:0000256" key="1">
    <source>
        <dbReference type="ARBA" id="ARBA00022448"/>
    </source>
</evidence>
<name>A0ABW1UMV1_9LACO</name>
<dbReference type="Gene3D" id="3.40.50.300">
    <property type="entry name" value="P-loop containing nucleotide triphosphate hydrolases"/>
    <property type="match status" value="1"/>
</dbReference>
<evidence type="ECO:0000313" key="5">
    <source>
        <dbReference type="EMBL" id="MFC6314383.1"/>
    </source>
</evidence>
<dbReference type="InterPro" id="IPR003439">
    <property type="entry name" value="ABC_transporter-like_ATP-bd"/>
</dbReference>
<dbReference type="CDD" id="cd03230">
    <property type="entry name" value="ABC_DR_subfamily_A"/>
    <property type="match status" value="1"/>
</dbReference>
<dbReference type="PANTHER" id="PTHR42939:SF1">
    <property type="entry name" value="ABC TRANSPORTER ATP-BINDING PROTEIN ALBC-RELATED"/>
    <property type="match status" value="1"/>
</dbReference>
<keyword evidence="1" id="KW-0813">Transport</keyword>
<accession>A0ABW1UMV1</accession>
<organism evidence="5 6">
    <name type="scientific">Lapidilactobacillus achengensis</name>
    <dbReference type="NCBI Taxonomy" id="2486000"/>
    <lineage>
        <taxon>Bacteria</taxon>
        <taxon>Bacillati</taxon>
        <taxon>Bacillota</taxon>
        <taxon>Bacilli</taxon>
        <taxon>Lactobacillales</taxon>
        <taxon>Lactobacillaceae</taxon>
        <taxon>Lapidilactobacillus</taxon>
    </lineage>
</organism>
<dbReference type="Pfam" id="PF00005">
    <property type="entry name" value="ABC_tran"/>
    <property type="match status" value="1"/>
</dbReference>
<evidence type="ECO:0000256" key="2">
    <source>
        <dbReference type="ARBA" id="ARBA00022741"/>
    </source>
</evidence>
<proteinExistence type="predicted"/>
<keyword evidence="2" id="KW-0547">Nucleotide-binding</keyword>
<dbReference type="RefSeq" id="WP_125599650.1">
    <property type="nucleotide sequence ID" value="NZ_JBHSSM010000007.1"/>
</dbReference>
<dbReference type="InterPro" id="IPR003593">
    <property type="entry name" value="AAA+_ATPase"/>
</dbReference>
<dbReference type="GO" id="GO:0005524">
    <property type="term" value="F:ATP binding"/>
    <property type="evidence" value="ECO:0007669"/>
    <property type="project" value="UniProtKB-KW"/>
</dbReference>
<protein>
    <submittedName>
        <fullName evidence="5">ABC transporter ATP-binding protein</fullName>
    </submittedName>
</protein>
<comment type="caution">
    <text evidence="5">The sequence shown here is derived from an EMBL/GenBank/DDBJ whole genome shotgun (WGS) entry which is preliminary data.</text>
</comment>
<keyword evidence="6" id="KW-1185">Reference proteome</keyword>
<feature type="domain" description="ABC transporter" evidence="4">
    <location>
        <begin position="3"/>
        <end position="220"/>
    </location>
</feature>
<gene>
    <name evidence="5" type="ORF">ACFQHW_02235</name>
</gene>
<dbReference type="SMART" id="SM00382">
    <property type="entry name" value="AAA"/>
    <property type="match status" value="1"/>
</dbReference>
<evidence type="ECO:0000313" key="6">
    <source>
        <dbReference type="Proteomes" id="UP001596310"/>
    </source>
</evidence>
<evidence type="ECO:0000256" key="3">
    <source>
        <dbReference type="ARBA" id="ARBA00022840"/>
    </source>
</evidence>
<dbReference type="InterPro" id="IPR027417">
    <property type="entry name" value="P-loop_NTPase"/>
</dbReference>
<sequence length="223" mass="24613">MNVELKHYTKKLKGRTILDDISLTLAPGHVYGLYGRNGSGKSMLIRAISGMILPTSGEVSVDGQRITVDIDFPESMGLIIENIQLQKAFTAKTNLQILGDIKKIATPEDIEWALTAVGLDPNSNEKVRSFSLGMNQKLAIAQAIFEKPQLILLDEPTNALDFQTVADFHQLIEQLQSPERIILLASHNRDDLTEVATDFLEMDAGKLYPRTRADVMSVGAQHA</sequence>
<dbReference type="Proteomes" id="UP001596310">
    <property type="component" value="Unassembled WGS sequence"/>
</dbReference>